<evidence type="ECO:0000313" key="1">
    <source>
        <dbReference type="EMBL" id="MBH8573120.1"/>
    </source>
</evidence>
<organism evidence="1 2">
    <name type="scientific">Dendronalium phyllosphericum CENA369</name>
    <dbReference type="NCBI Taxonomy" id="1725256"/>
    <lineage>
        <taxon>Bacteria</taxon>
        <taxon>Bacillati</taxon>
        <taxon>Cyanobacteriota</taxon>
        <taxon>Cyanophyceae</taxon>
        <taxon>Nostocales</taxon>
        <taxon>Nostocaceae</taxon>
        <taxon>Dendronalium</taxon>
        <taxon>Dendronalium phyllosphericum</taxon>
    </lineage>
</organism>
<dbReference type="Proteomes" id="UP000662314">
    <property type="component" value="Unassembled WGS sequence"/>
</dbReference>
<dbReference type="AlphaFoldDB" id="A0A8J7HZE6"/>
<dbReference type="RefSeq" id="WP_214431941.1">
    <property type="nucleotide sequence ID" value="NZ_JAECZA010000025.1"/>
</dbReference>
<reference evidence="1 2" key="1">
    <citation type="journal article" date="2021" name="Int. J. Syst. Evol. Microbiol.">
        <title>Amazonocrinis nigriterrae gen. nov., sp. nov., Atlanticothrix silvestris gen. nov., sp. nov. and Dendronalium phyllosphericum gen. nov., sp. nov., nostocacean cyanobacteria from Brazilian environments.</title>
        <authorList>
            <person name="Alvarenga D.O."/>
            <person name="Andreote A.P.D."/>
            <person name="Branco L.H.Z."/>
            <person name="Delbaje E."/>
            <person name="Cruz R.B."/>
            <person name="Varani A.M."/>
            <person name="Fiore M.F."/>
        </authorList>
    </citation>
    <scope>NUCLEOTIDE SEQUENCE [LARGE SCALE GENOMIC DNA]</scope>
    <source>
        <strain evidence="1 2">CENA369</strain>
    </source>
</reference>
<keyword evidence="2" id="KW-1185">Reference proteome</keyword>
<dbReference type="EMBL" id="JAECZA010000025">
    <property type="protein sequence ID" value="MBH8573120.1"/>
    <property type="molecule type" value="Genomic_DNA"/>
</dbReference>
<protein>
    <submittedName>
        <fullName evidence="1">Uncharacterized protein</fullName>
    </submittedName>
</protein>
<proteinExistence type="predicted"/>
<evidence type="ECO:0000313" key="2">
    <source>
        <dbReference type="Proteomes" id="UP000662314"/>
    </source>
</evidence>
<accession>A0A8J7HZE6</accession>
<comment type="caution">
    <text evidence="1">The sequence shown here is derived from an EMBL/GenBank/DDBJ whole genome shotgun (WGS) entry which is preliminary data.</text>
</comment>
<name>A0A8J7HZE6_9NOST</name>
<sequence>MARKKGNPEIKKYSFSTQRDEPLTERFNIRVTQSMLAKLKALDSPADFARQAIQKALDELDNLESSEE</sequence>
<gene>
    <name evidence="1" type="ORF">I8752_08845</name>
</gene>